<dbReference type="InterPro" id="IPR008920">
    <property type="entry name" value="TF_FadR/GntR_C"/>
</dbReference>
<dbReference type="SUPFAM" id="SSF48008">
    <property type="entry name" value="GntR ligand-binding domain-like"/>
    <property type="match status" value="1"/>
</dbReference>
<evidence type="ECO:0000256" key="3">
    <source>
        <dbReference type="ARBA" id="ARBA00023163"/>
    </source>
</evidence>
<dbReference type="GO" id="GO:0003700">
    <property type="term" value="F:DNA-binding transcription factor activity"/>
    <property type="evidence" value="ECO:0007669"/>
    <property type="project" value="InterPro"/>
</dbReference>
<evidence type="ECO:0000256" key="2">
    <source>
        <dbReference type="ARBA" id="ARBA00023125"/>
    </source>
</evidence>
<name>A0A917QBQ2_9NOCA</name>
<keyword evidence="1" id="KW-0805">Transcription regulation</keyword>
<dbReference type="CDD" id="cd07377">
    <property type="entry name" value="WHTH_GntR"/>
    <property type="match status" value="1"/>
</dbReference>
<dbReference type="InterPro" id="IPR036390">
    <property type="entry name" value="WH_DNA-bd_sf"/>
</dbReference>
<evidence type="ECO:0000259" key="4">
    <source>
        <dbReference type="PROSITE" id="PS50949"/>
    </source>
</evidence>
<evidence type="ECO:0000313" key="5">
    <source>
        <dbReference type="EMBL" id="GGK42050.1"/>
    </source>
</evidence>
<dbReference type="InterPro" id="IPR036388">
    <property type="entry name" value="WH-like_DNA-bd_sf"/>
</dbReference>
<dbReference type="SMART" id="SM00345">
    <property type="entry name" value="HTH_GNTR"/>
    <property type="match status" value="1"/>
</dbReference>
<keyword evidence="3" id="KW-0804">Transcription</keyword>
<keyword evidence="6" id="KW-1185">Reference proteome</keyword>
<reference evidence="5" key="2">
    <citation type="submission" date="2020-09" db="EMBL/GenBank/DDBJ databases">
        <authorList>
            <person name="Sun Q."/>
            <person name="Zhou Y."/>
        </authorList>
    </citation>
    <scope>NUCLEOTIDE SEQUENCE</scope>
    <source>
        <strain evidence="5">CGMCC 4.7278</strain>
    </source>
</reference>
<dbReference type="SMART" id="SM00895">
    <property type="entry name" value="FCD"/>
    <property type="match status" value="1"/>
</dbReference>
<sequence>MVVQESLVAMAAADVRQLIVTGQLPPGARVHEPPLAEQLEISRPPLREALRILESEGLLKQTPRRGYRVVEMTDRDVEEIYSLRRTLELFALDLIVANYDATVFAPLDEVMDRMREAAAANDHPGVVQANVDFHLGVVAATGHSRLLDSYRALMGQMQVSMAANLATEAKSAGDLARGCERHERLLASLRSGDKERIIKDFDEHGERDYLNRTR</sequence>
<dbReference type="Proteomes" id="UP000612956">
    <property type="component" value="Unassembled WGS sequence"/>
</dbReference>
<dbReference type="Pfam" id="PF07729">
    <property type="entry name" value="FCD"/>
    <property type="match status" value="1"/>
</dbReference>
<protein>
    <submittedName>
        <fullName evidence="5">GntR family transcriptional regulator</fullName>
    </submittedName>
</protein>
<evidence type="ECO:0000256" key="1">
    <source>
        <dbReference type="ARBA" id="ARBA00023015"/>
    </source>
</evidence>
<dbReference type="GO" id="GO:0003677">
    <property type="term" value="F:DNA binding"/>
    <property type="evidence" value="ECO:0007669"/>
    <property type="project" value="UniProtKB-KW"/>
</dbReference>
<dbReference type="RefSeq" id="WP_188827763.1">
    <property type="nucleotide sequence ID" value="NZ_BMMW01000001.1"/>
</dbReference>
<organism evidence="5 6">
    <name type="scientific">Nocardia camponoti</name>
    <dbReference type="NCBI Taxonomy" id="1616106"/>
    <lineage>
        <taxon>Bacteria</taxon>
        <taxon>Bacillati</taxon>
        <taxon>Actinomycetota</taxon>
        <taxon>Actinomycetes</taxon>
        <taxon>Mycobacteriales</taxon>
        <taxon>Nocardiaceae</taxon>
        <taxon>Nocardia</taxon>
    </lineage>
</organism>
<dbReference type="PROSITE" id="PS50949">
    <property type="entry name" value="HTH_GNTR"/>
    <property type="match status" value="1"/>
</dbReference>
<dbReference type="PRINTS" id="PR00035">
    <property type="entry name" value="HTHGNTR"/>
</dbReference>
<evidence type="ECO:0000313" key="6">
    <source>
        <dbReference type="Proteomes" id="UP000612956"/>
    </source>
</evidence>
<accession>A0A917QBQ2</accession>
<dbReference type="Gene3D" id="1.20.120.530">
    <property type="entry name" value="GntR ligand-binding domain-like"/>
    <property type="match status" value="1"/>
</dbReference>
<dbReference type="InterPro" id="IPR011711">
    <property type="entry name" value="GntR_C"/>
</dbReference>
<dbReference type="Pfam" id="PF00392">
    <property type="entry name" value="GntR"/>
    <property type="match status" value="1"/>
</dbReference>
<comment type="caution">
    <text evidence="5">The sequence shown here is derived from an EMBL/GenBank/DDBJ whole genome shotgun (WGS) entry which is preliminary data.</text>
</comment>
<dbReference type="InterPro" id="IPR000524">
    <property type="entry name" value="Tscrpt_reg_HTH_GntR"/>
</dbReference>
<dbReference type="EMBL" id="BMMW01000001">
    <property type="protein sequence ID" value="GGK42050.1"/>
    <property type="molecule type" value="Genomic_DNA"/>
</dbReference>
<dbReference type="Gene3D" id="1.10.10.10">
    <property type="entry name" value="Winged helix-like DNA-binding domain superfamily/Winged helix DNA-binding domain"/>
    <property type="match status" value="1"/>
</dbReference>
<proteinExistence type="predicted"/>
<keyword evidence="2" id="KW-0238">DNA-binding</keyword>
<dbReference type="PANTHER" id="PTHR43537">
    <property type="entry name" value="TRANSCRIPTIONAL REGULATOR, GNTR FAMILY"/>
    <property type="match status" value="1"/>
</dbReference>
<dbReference type="AlphaFoldDB" id="A0A917QBQ2"/>
<gene>
    <name evidence="5" type="primary">pdhR</name>
    <name evidence="5" type="ORF">GCM10011591_11980</name>
</gene>
<dbReference type="PANTHER" id="PTHR43537:SF24">
    <property type="entry name" value="GLUCONATE OPERON TRANSCRIPTIONAL REPRESSOR"/>
    <property type="match status" value="1"/>
</dbReference>
<reference evidence="5" key="1">
    <citation type="journal article" date="2014" name="Int. J. Syst. Evol. Microbiol.">
        <title>Complete genome sequence of Corynebacterium casei LMG S-19264T (=DSM 44701T), isolated from a smear-ripened cheese.</title>
        <authorList>
            <consortium name="US DOE Joint Genome Institute (JGI-PGF)"/>
            <person name="Walter F."/>
            <person name="Albersmeier A."/>
            <person name="Kalinowski J."/>
            <person name="Ruckert C."/>
        </authorList>
    </citation>
    <scope>NUCLEOTIDE SEQUENCE</scope>
    <source>
        <strain evidence="5">CGMCC 4.7278</strain>
    </source>
</reference>
<dbReference type="SUPFAM" id="SSF46785">
    <property type="entry name" value="Winged helix' DNA-binding domain"/>
    <property type="match status" value="1"/>
</dbReference>
<feature type="domain" description="HTH gntR-type" evidence="4">
    <location>
        <begin position="5"/>
        <end position="72"/>
    </location>
</feature>